<dbReference type="EMBL" id="ML213643">
    <property type="protein sequence ID" value="TFK33706.1"/>
    <property type="molecule type" value="Genomic_DNA"/>
</dbReference>
<dbReference type="STRING" id="68775.A0A5C3LNY8"/>
<dbReference type="Proteomes" id="UP000308652">
    <property type="component" value="Unassembled WGS sequence"/>
</dbReference>
<dbReference type="OrthoDB" id="2980193at2759"/>
<sequence>MVLWLLESGTQDLAAKDVYGNTLLHYLASTVQVSEELIEKLRAKEGGSVCRRRARMSGVAHQRSFWRRTRRWSNGKTFGWRTDTPEMVHTFPSP</sequence>
<name>A0A5C3LNY8_9AGAR</name>
<evidence type="ECO:0000313" key="2">
    <source>
        <dbReference type="Proteomes" id="UP000308652"/>
    </source>
</evidence>
<organism evidence="1 2">
    <name type="scientific">Crucibulum laeve</name>
    <dbReference type="NCBI Taxonomy" id="68775"/>
    <lineage>
        <taxon>Eukaryota</taxon>
        <taxon>Fungi</taxon>
        <taxon>Dikarya</taxon>
        <taxon>Basidiomycota</taxon>
        <taxon>Agaricomycotina</taxon>
        <taxon>Agaricomycetes</taxon>
        <taxon>Agaricomycetidae</taxon>
        <taxon>Agaricales</taxon>
        <taxon>Agaricineae</taxon>
        <taxon>Nidulariaceae</taxon>
        <taxon>Crucibulum</taxon>
    </lineage>
</organism>
<proteinExistence type="predicted"/>
<protein>
    <recommendedName>
        <fullName evidence="3">Ankyrin repeat-containing domain protein</fullName>
    </recommendedName>
</protein>
<dbReference type="AlphaFoldDB" id="A0A5C3LNY8"/>
<evidence type="ECO:0008006" key="3">
    <source>
        <dbReference type="Google" id="ProtNLM"/>
    </source>
</evidence>
<gene>
    <name evidence="1" type="ORF">BDQ12DRAFT_690779</name>
</gene>
<evidence type="ECO:0000313" key="1">
    <source>
        <dbReference type="EMBL" id="TFK33706.1"/>
    </source>
</evidence>
<reference evidence="1 2" key="1">
    <citation type="journal article" date="2019" name="Nat. Ecol. Evol.">
        <title>Megaphylogeny resolves global patterns of mushroom evolution.</title>
        <authorList>
            <person name="Varga T."/>
            <person name="Krizsan K."/>
            <person name="Foldi C."/>
            <person name="Dima B."/>
            <person name="Sanchez-Garcia M."/>
            <person name="Sanchez-Ramirez S."/>
            <person name="Szollosi G.J."/>
            <person name="Szarkandi J.G."/>
            <person name="Papp V."/>
            <person name="Albert L."/>
            <person name="Andreopoulos W."/>
            <person name="Angelini C."/>
            <person name="Antonin V."/>
            <person name="Barry K.W."/>
            <person name="Bougher N.L."/>
            <person name="Buchanan P."/>
            <person name="Buyck B."/>
            <person name="Bense V."/>
            <person name="Catcheside P."/>
            <person name="Chovatia M."/>
            <person name="Cooper J."/>
            <person name="Damon W."/>
            <person name="Desjardin D."/>
            <person name="Finy P."/>
            <person name="Geml J."/>
            <person name="Haridas S."/>
            <person name="Hughes K."/>
            <person name="Justo A."/>
            <person name="Karasinski D."/>
            <person name="Kautmanova I."/>
            <person name="Kiss B."/>
            <person name="Kocsube S."/>
            <person name="Kotiranta H."/>
            <person name="LaButti K.M."/>
            <person name="Lechner B.E."/>
            <person name="Liimatainen K."/>
            <person name="Lipzen A."/>
            <person name="Lukacs Z."/>
            <person name="Mihaltcheva S."/>
            <person name="Morgado L.N."/>
            <person name="Niskanen T."/>
            <person name="Noordeloos M.E."/>
            <person name="Ohm R.A."/>
            <person name="Ortiz-Santana B."/>
            <person name="Ovrebo C."/>
            <person name="Racz N."/>
            <person name="Riley R."/>
            <person name="Savchenko A."/>
            <person name="Shiryaev A."/>
            <person name="Soop K."/>
            <person name="Spirin V."/>
            <person name="Szebenyi C."/>
            <person name="Tomsovsky M."/>
            <person name="Tulloss R.E."/>
            <person name="Uehling J."/>
            <person name="Grigoriev I.V."/>
            <person name="Vagvolgyi C."/>
            <person name="Papp T."/>
            <person name="Martin F.M."/>
            <person name="Miettinen O."/>
            <person name="Hibbett D.S."/>
            <person name="Nagy L.G."/>
        </authorList>
    </citation>
    <scope>NUCLEOTIDE SEQUENCE [LARGE SCALE GENOMIC DNA]</scope>
    <source>
        <strain evidence="1 2">CBS 166.37</strain>
    </source>
</reference>
<keyword evidence="2" id="KW-1185">Reference proteome</keyword>
<accession>A0A5C3LNY8</accession>